<dbReference type="EMBL" id="CAMXCT030003969">
    <property type="protein sequence ID" value="CAL4794429.1"/>
    <property type="molecule type" value="Genomic_DNA"/>
</dbReference>
<comment type="caution">
    <text evidence="2">The sequence shown here is derived from an EMBL/GenBank/DDBJ whole genome shotgun (WGS) entry which is preliminary data.</text>
</comment>
<gene>
    <name evidence="2" type="ORF">C1SCF055_LOCUS32692</name>
</gene>
<proteinExistence type="predicted"/>
<dbReference type="AlphaFoldDB" id="A0A9P1DC95"/>
<reference evidence="2" key="1">
    <citation type="submission" date="2022-10" db="EMBL/GenBank/DDBJ databases">
        <authorList>
            <person name="Chen Y."/>
            <person name="Dougan E. K."/>
            <person name="Chan C."/>
            <person name="Rhodes N."/>
            <person name="Thang M."/>
        </authorList>
    </citation>
    <scope>NUCLEOTIDE SEQUENCE</scope>
</reference>
<evidence type="ECO:0000313" key="4">
    <source>
        <dbReference type="Proteomes" id="UP001152797"/>
    </source>
</evidence>
<dbReference type="Proteomes" id="UP001152797">
    <property type="component" value="Unassembled WGS sequence"/>
</dbReference>
<evidence type="ECO:0000313" key="3">
    <source>
        <dbReference type="EMBL" id="CAL4794429.1"/>
    </source>
</evidence>
<feature type="compositionally biased region" description="Basic and acidic residues" evidence="1">
    <location>
        <begin position="22"/>
        <end position="39"/>
    </location>
</feature>
<evidence type="ECO:0000256" key="1">
    <source>
        <dbReference type="SAM" id="MobiDB-lite"/>
    </source>
</evidence>
<accession>A0A9P1DC95</accession>
<keyword evidence="4" id="KW-1185">Reference proteome</keyword>
<feature type="region of interest" description="Disordered" evidence="1">
    <location>
        <begin position="1"/>
        <end position="39"/>
    </location>
</feature>
<evidence type="ECO:0000313" key="2">
    <source>
        <dbReference type="EMBL" id="CAI4007117.1"/>
    </source>
</evidence>
<organism evidence="2">
    <name type="scientific">Cladocopium goreaui</name>
    <dbReference type="NCBI Taxonomy" id="2562237"/>
    <lineage>
        <taxon>Eukaryota</taxon>
        <taxon>Sar</taxon>
        <taxon>Alveolata</taxon>
        <taxon>Dinophyceae</taxon>
        <taxon>Suessiales</taxon>
        <taxon>Symbiodiniaceae</taxon>
        <taxon>Cladocopium</taxon>
    </lineage>
</organism>
<name>A0A9P1DC95_9DINO</name>
<dbReference type="EMBL" id="CAMXCT020003969">
    <property type="protein sequence ID" value="CAL1160492.1"/>
    <property type="molecule type" value="Genomic_DNA"/>
</dbReference>
<sequence>MPRPATDADELRGKQNATSRSPSKERSPSKDSTHKDAADIARQFDQHLKGLAAMFNKLQFQHQHELPQAVLPPVEPPRISNFSTFYGLQARMCFRRQKPT</sequence>
<reference evidence="3 4" key="2">
    <citation type="submission" date="2024-05" db="EMBL/GenBank/DDBJ databases">
        <authorList>
            <person name="Chen Y."/>
            <person name="Shah S."/>
            <person name="Dougan E. K."/>
            <person name="Thang M."/>
            <person name="Chan C."/>
        </authorList>
    </citation>
    <scope>NUCLEOTIDE SEQUENCE [LARGE SCALE GENOMIC DNA]</scope>
</reference>
<dbReference type="EMBL" id="CAMXCT010003969">
    <property type="protein sequence ID" value="CAI4007117.1"/>
    <property type="molecule type" value="Genomic_DNA"/>
</dbReference>
<protein>
    <submittedName>
        <fullName evidence="2">Uncharacterized protein</fullName>
    </submittedName>
</protein>